<evidence type="ECO:0000313" key="8">
    <source>
        <dbReference type="EMBL" id="RKS23336.1"/>
    </source>
</evidence>
<dbReference type="Pfam" id="PF00512">
    <property type="entry name" value="HisKA"/>
    <property type="match status" value="1"/>
</dbReference>
<dbReference type="PROSITE" id="PS50109">
    <property type="entry name" value="HIS_KIN"/>
    <property type="match status" value="1"/>
</dbReference>
<dbReference type="FunFam" id="3.30.565.10:FF:000006">
    <property type="entry name" value="Sensor histidine kinase WalK"/>
    <property type="match status" value="1"/>
</dbReference>
<proteinExistence type="predicted"/>
<feature type="transmembrane region" description="Helical" evidence="6">
    <location>
        <begin position="6"/>
        <end position="28"/>
    </location>
</feature>
<dbReference type="GO" id="GO:0007234">
    <property type="term" value="P:osmosensory signaling via phosphorelay pathway"/>
    <property type="evidence" value="ECO:0007669"/>
    <property type="project" value="TreeGrafter"/>
</dbReference>
<gene>
    <name evidence="8" type="ORF">CLV94_2243</name>
</gene>
<name>A0A495MBG4_9FLAO</name>
<dbReference type="PRINTS" id="PR00344">
    <property type="entry name" value="BCTRLSENSOR"/>
</dbReference>
<dbReference type="InterPro" id="IPR036097">
    <property type="entry name" value="HisK_dim/P_sf"/>
</dbReference>
<dbReference type="InterPro" id="IPR003661">
    <property type="entry name" value="HisK_dim/P_dom"/>
</dbReference>
<evidence type="ECO:0000256" key="1">
    <source>
        <dbReference type="ARBA" id="ARBA00000085"/>
    </source>
</evidence>
<dbReference type="RefSeq" id="WP_121376540.1">
    <property type="nucleotide sequence ID" value="NZ_RBLC01000002.1"/>
</dbReference>
<evidence type="ECO:0000313" key="9">
    <source>
        <dbReference type="Proteomes" id="UP000277579"/>
    </source>
</evidence>
<dbReference type="InterPro" id="IPR005467">
    <property type="entry name" value="His_kinase_dom"/>
</dbReference>
<dbReference type="EMBL" id="RBLC01000002">
    <property type="protein sequence ID" value="RKS23336.1"/>
    <property type="molecule type" value="Genomic_DNA"/>
</dbReference>
<dbReference type="GO" id="GO:0000156">
    <property type="term" value="F:phosphorelay response regulator activity"/>
    <property type="evidence" value="ECO:0007669"/>
    <property type="project" value="TreeGrafter"/>
</dbReference>
<evidence type="ECO:0000256" key="5">
    <source>
        <dbReference type="ARBA" id="ARBA00022777"/>
    </source>
</evidence>
<dbReference type="AlphaFoldDB" id="A0A495MBG4"/>
<evidence type="ECO:0000259" key="7">
    <source>
        <dbReference type="PROSITE" id="PS50109"/>
    </source>
</evidence>
<dbReference type="OrthoDB" id="1933776at2"/>
<protein>
    <recommendedName>
        <fullName evidence="2">histidine kinase</fullName>
        <ecNumber evidence="2">2.7.13.3</ecNumber>
    </recommendedName>
</protein>
<dbReference type="Gene3D" id="3.30.565.10">
    <property type="entry name" value="Histidine kinase-like ATPase, C-terminal domain"/>
    <property type="match status" value="1"/>
</dbReference>
<dbReference type="GO" id="GO:0000155">
    <property type="term" value="F:phosphorelay sensor kinase activity"/>
    <property type="evidence" value="ECO:0007669"/>
    <property type="project" value="InterPro"/>
</dbReference>
<dbReference type="SUPFAM" id="SSF55874">
    <property type="entry name" value="ATPase domain of HSP90 chaperone/DNA topoisomerase II/histidine kinase"/>
    <property type="match status" value="1"/>
</dbReference>
<dbReference type="PANTHER" id="PTHR42878">
    <property type="entry name" value="TWO-COMPONENT HISTIDINE KINASE"/>
    <property type="match status" value="1"/>
</dbReference>
<keyword evidence="3" id="KW-0597">Phosphoprotein</keyword>
<keyword evidence="6" id="KW-0472">Membrane</keyword>
<dbReference type="InterPro" id="IPR004358">
    <property type="entry name" value="Sig_transdc_His_kin-like_C"/>
</dbReference>
<dbReference type="Gene3D" id="1.10.287.130">
    <property type="match status" value="1"/>
</dbReference>
<dbReference type="InterPro" id="IPR050351">
    <property type="entry name" value="BphY/WalK/GraS-like"/>
</dbReference>
<keyword evidence="6" id="KW-1133">Transmembrane helix</keyword>
<reference evidence="8 9" key="1">
    <citation type="submission" date="2018-10" db="EMBL/GenBank/DDBJ databases">
        <title>Genomic Encyclopedia of Archaeal and Bacterial Type Strains, Phase II (KMG-II): from individual species to whole genera.</title>
        <authorList>
            <person name="Goeker M."/>
        </authorList>
    </citation>
    <scope>NUCLEOTIDE SEQUENCE [LARGE SCALE GENOMIC DNA]</scope>
    <source>
        <strain evidence="8 9">DSM 29537</strain>
    </source>
</reference>
<keyword evidence="6" id="KW-0812">Transmembrane</keyword>
<keyword evidence="4" id="KW-0808">Transferase</keyword>
<evidence type="ECO:0000256" key="6">
    <source>
        <dbReference type="SAM" id="Phobius"/>
    </source>
</evidence>
<comment type="caution">
    <text evidence="8">The sequence shown here is derived from an EMBL/GenBank/DDBJ whole genome shotgun (WGS) entry which is preliminary data.</text>
</comment>
<dbReference type="SMART" id="SM00387">
    <property type="entry name" value="HATPase_c"/>
    <property type="match status" value="1"/>
</dbReference>
<feature type="domain" description="Histidine kinase" evidence="7">
    <location>
        <begin position="308"/>
        <end position="527"/>
    </location>
</feature>
<accession>A0A495MBG4</accession>
<dbReference type="CDD" id="cd00075">
    <property type="entry name" value="HATPase"/>
    <property type="match status" value="1"/>
</dbReference>
<dbReference type="SMART" id="SM00388">
    <property type="entry name" value="HisKA"/>
    <property type="match status" value="1"/>
</dbReference>
<evidence type="ECO:0000256" key="2">
    <source>
        <dbReference type="ARBA" id="ARBA00012438"/>
    </source>
</evidence>
<dbReference type="PANTHER" id="PTHR42878:SF13">
    <property type="entry name" value="HISTIDINE KINASE"/>
    <property type="match status" value="1"/>
</dbReference>
<feature type="transmembrane region" description="Helical" evidence="6">
    <location>
        <begin position="262"/>
        <end position="286"/>
    </location>
</feature>
<evidence type="ECO:0000256" key="3">
    <source>
        <dbReference type="ARBA" id="ARBA00022553"/>
    </source>
</evidence>
<evidence type="ECO:0000256" key="4">
    <source>
        <dbReference type="ARBA" id="ARBA00022679"/>
    </source>
</evidence>
<dbReference type="Proteomes" id="UP000277579">
    <property type="component" value="Unassembled WGS sequence"/>
</dbReference>
<comment type="catalytic activity">
    <reaction evidence="1">
        <text>ATP + protein L-histidine = ADP + protein N-phospho-L-histidine.</text>
        <dbReference type="EC" id="2.7.13.3"/>
    </reaction>
</comment>
<organism evidence="8 9">
    <name type="scientific">Flavobacterium endophyticum</name>
    <dbReference type="NCBI Taxonomy" id="1540163"/>
    <lineage>
        <taxon>Bacteria</taxon>
        <taxon>Pseudomonadati</taxon>
        <taxon>Bacteroidota</taxon>
        <taxon>Flavobacteriia</taxon>
        <taxon>Flavobacteriales</taxon>
        <taxon>Flavobacteriaceae</taxon>
        <taxon>Flavobacterium</taxon>
    </lineage>
</organism>
<dbReference type="SUPFAM" id="SSF47384">
    <property type="entry name" value="Homodimeric domain of signal transducing histidine kinase"/>
    <property type="match status" value="1"/>
</dbReference>
<dbReference type="InterPro" id="IPR036890">
    <property type="entry name" value="HATPase_C_sf"/>
</dbReference>
<sequence>MNKTLFRLLVVLMSLSLIGIILVQLYLINTSFKNNEEQFKYHVQQVIGNVSEKLKQQETYTIVNQYNILRDSIGKDPNPSQLLDFVLVQKNKVTNETIIYSNNIIAEDYNINLTFFDKKKDSVKAQSYISKRRTEIYSGKPIDNSGIQKNTTPDITIEKSGNIEMLERAQFDMFYKDIAETKPLKDRVSKEKLQKMLQQELKQYEVKTPFEFGIYSDGLATKIRSDNFKFDKNSTFQTPILTDNDGKSKYQLLVSFPEKKKFLFTDLVGITILSITFTLIIIIAYASALNQLIKQRQISEIKTDFINNMTHEFKTPIATINLALDAIKNPKIIEDKEKVHRYLQMIRDENKRMHAQVENVLRISKLEKKELEINKDPIDVQTIVEDAVEHVNLIIEDRQGTINTHFNATRTTTLVNDVHFTNVIVNILDNAIKYSPEAPIIDVYTENVKDFILIKVKDQGQGMSKVAQKRIFEKFYREHTGDLHNVKGHGLGLAYVKRIIDDHNGQIFVESEKGKGSTFIIKLPLIN</sequence>
<dbReference type="GO" id="GO:0030295">
    <property type="term" value="F:protein kinase activator activity"/>
    <property type="evidence" value="ECO:0007669"/>
    <property type="project" value="TreeGrafter"/>
</dbReference>
<keyword evidence="5 8" id="KW-0418">Kinase</keyword>
<dbReference type="InterPro" id="IPR003594">
    <property type="entry name" value="HATPase_dom"/>
</dbReference>
<keyword evidence="9" id="KW-1185">Reference proteome</keyword>
<dbReference type="EC" id="2.7.13.3" evidence="2"/>
<dbReference type="Pfam" id="PF02518">
    <property type="entry name" value="HATPase_c"/>
    <property type="match status" value="1"/>
</dbReference>
<dbReference type="CDD" id="cd00082">
    <property type="entry name" value="HisKA"/>
    <property type="match status" value="1"/>
</dbReference>